<organism evidence="1 2">
    <name type="scientific">Terrimonas ginsenosidimutans</name>
    <dbReference type="NCBI Taxonomy" id="2908004"/>
    <lineage>
        <taxon>Bacteria</taxon>
        <taxon>Pseudomonadati</taxon>
        <taxon>Bacteroidota</taxon>
        <taxon>Chitinophagia</taxon>
        <taxon>Chitinophagales</taxon>
        <taxon>Chitinophagaceae</taxon>
        <taxon>Terrimonas</taxon>
    </lineage>
</organism>
<accession>A0ABS9KWN5</accession>
<sequence length="106" mass="12009">MRIPIKDLSKEQVRLLLSQDIGTIFLLDKTIQILEEDILADGDFYPGDLLSALLNVSEVYWKSNSDLAGRLYSLLNQQRSLIQKAGHKRLDREVAQFMAGQFSAVN</sequence>
<keyword evidence="2" id="KW-1185">Reference proteome</keyword>
<reference evidence="1" key="1">
    <citation type="submission" date="2022-01" db="EMBL/GenBank/DDBJ databases">
        <authorList>
            <person name="Jo J.-H."/>
            <person name="Im W.-T."/>
        </authorList>
    </citation>
    <scope>NUCLEOTIDE SEQUENCE</scope>
    <source>
        <strain evidence="1">NA20</strain>
    </source>
</reference>
<proteinExistence type="predicted"/>
<comment type="caution">
    <text evidence="1">The sequence shown here is derived from an EMBL/GenBank/DDBJ whole genome shotgun (WGS) entry which is preliminary data.</text>
</comment>
<gene>
    <name evidence="1" type="ORF">LZZ85_20260</name>
</gene>
<dbReference type="EMBL" id="JAKLTR010000014">
    <property type="protein sequence ID" value="MCG2616644.1"/>
    <property type="molecule type" value="Genomic_DNA"/>
</dbReference>
<evidence type="ECO:0000313" key="2">
    <source>
        <dbReference type="Proteomes" id="UP001165367"/>
    </source>
</evidence>
<evidence type="ECO:0000313" key="1">
    <source>
        <dbReference type="EMBL" id="MCG2616644.1"/>
    </source>
</evidence>
<dbReference type="Pfam" id="PF18616">
    <property type="entry name" value="CdiI_3"/>
    <property type="match status" value="1"/>
</dbReference>
<dbReference type="Proteomes" id="UP001165367">
    <property type="component" value="Unassembled WGS sequence"/>
</dbReference>
<dbReference type="CDD" id="cd20691">
    <property type="entry name" value="CdiI_EC536-like"/>
    <property type="match status" value="1"/>
</dbReference>
<name>A0ABS9KWN5_9BACT</name>
<dbReference type="InterPro" id="IPR040547">
    <property type="entry name" value="CdiI"/>
</dbReference>
<protein>
    <submittedName>
        <fullName evidence="1">Contact-dependent growth inhibition system immunity protein</fullName>
    </submittedName>
</protein>